<keyword evidence="2" id="KW-1185">Reference proteome</keyword>
<accession>A0ABP7PM61</accession>
<evidence type="ECO:0000313" key="2">
    <source>
        <dbReference type="Proteomes" id="UP001501337"/>
    </source>
</evidence>
<evidence type="ECO:0000313" key="1">
    <source>
        <dbReference type="EMBL" id="GAA3967967.1"/>
    </source>
</evidence>
<name>A0ABP7PM61_9GAMM</name>
<reference evidence="2" key="1">
    <citation type="journal article" date="2019" name="Int. J. Syst. Evol. Microbiol.">
        <title>The Global Catalogue of Microorganisms (GCM) 10K type strain sequencing project: providing services to taxonomists for standard genome sequencing and annotation.</title>
        <authorList>
            <consortium name="The Broad Institute Genomics Platform"/>
            <consortium name="The Broad Institute Genome Sequencing Center for Infectious Disease"/>
            <person name="Wu L."/>
            <person name="Ma J."/>
        </authorList>
    </citation>
    <scope>NUCLEOTIDE SEQUENCE [LARGE SCALE GENOMIC DNA]</scope>
    <source>
        <strain evidence="2">JCM 17555</strain>
    </source>
</reference>
<gene>
    <name evidence="1" type="ORF">GCM10022278_27140</name>
</gene>
<organism evidence="1 2">
    <name type="scientific">Allohahella marinimesophila</name>
    <dbReference type="NCBI Taxonomy" id="1054972"/>
    <lineage>
        <taxon>Bacteria</taxon>
        <taxon>Pseudomonadati</taxon>
        <taxon>Pseudomonadota</taxon>
        <taxon>Gammaproteobacteria</taxon>
        <taxon>Oceanospirillales</taxon>
        <taxon>Hahellaceae</taxon>
        <taxon>Allohahella</taxon>
    </lineage>
</organism>
<comment type="caution">
    <text evidence="1">The sequence shown here is derived from an EMBL/GenBank/DDBJ whole genome shotgun (WGS) entry which is preliminary data.</text>
</comment>
<dbReference type="RefSeq" id="WP_344807240.1">
    <property type="nucleotide sequence ID" value="NZ_BAABBO010000011.1"/>
</dbReference>
<dbReference type="EMBL" id="BAABBO010000011">
    <property type="protein sequence ID" value="GAA3967967.1"/>
    <property type="molecule type" value="Genomic_DNA"/>
</dbReference>
<protein>
    <submittedName>
        <fullName evidence="1">B3/4 domain-containing protein</fullName>
    </submittedName>
</protein>
<sequence>MSEDLNQPREFKPLGQYRLPTLQTKDALHLFIARIRRRFDSSNDKPYIAEDKLHHTALQILNDVADPPAWGQLLAELDVTLRDWVAEERPSQGLKLIVLPPGEENGLLAKWARQNDHTVLAPPERISLLESDSLAIQTVREQVQAHAKQPGVLVIPELDRWFLRHRNGLGVLRALLESLDGIERHCVIGCNSWAWVYLKKAVSADMILPDGMTFQAFDAERLRHWFHQLGEAHEDHDLTFRLTRTGEDVMAFPEKNVAHDFFQGLAARSFGIPWVAWHLWRRSLRTGSRSDTLNGENEQAHDPEEKHLLAAADDDRTLWVAALEEYTLPGREHDMVLQILHALLIHGGASAEELSAVLPRQVESALLVALRKAGIIYRSGSTYRCQPAAYPAIRSGLAVAGFPTDRL</sequence>
<dbReference type="Proteomes" id="UP001501337">
    <property type="component" value="Unassembled WGS sequence"/>
</dbReference>
<proteinExistence type="predicted"/>